<dbReference type="PANTHER" id="PTHR15629">
    <property type="entry name" value="SH3YL1 PROTEIN"/>
    <property type="match status" value="1"/>
</dbReference>
<name>A0A8J4G5G6_9CHLO</name>
<dbReference type="GO" id="GO:0035091">
    <property type="term" value="F:phosphatidylinositol binding"/>
    <property type="evidence" value="ECO:0007669"/>
    <property type="project" value="TreeGrafter"/>
</dbReference>
<reference evidence="2" key="1">
    <citation type="journal article" date="2021" name="Proc. Natl. Acad. Sci. U.S.A.">
        <title>Three genomes in the algal genus Volvox reveal the fate of a haploid sex-determining region after a transition to homothallism.</title>
        <authorList>
            <person name="Yamamoto K."/>
            <person name="Hamaji T."/>
            <person name="Kawai-Toyooka H."/>
            <person name="Matsuzaki R."/>
            <person name="Takahashi F."/>
            <person name="Nishimura Y."/>
            <person name="Kawachi M."/>
            <person name="Noguchi H."/>
            <person name="Minakuchi Y."/>
            <person name="Umen J.G."/>
            <person name="Toyoda A."/>
            <person name="Nozaki H."/>
        </authorList>
    </citation>
    <scope>NUCLEOTIDE SEQUENCE</scope>
    <source>
        <strain evidence="2">NIES-3785</strain>
    </source>
</reference>
<protein>
    <recommendedName>
        <fullName evidence="1">Ysc84 actin-binding domain-containing protein</fullName>
    </recommendedName>
</protein>
<proteinExistence type="predicted"/>
<gene>
    <name evidence="2" type="ORF">Vretimale_5235</name>
</gene>
<dbReference type="EMBL" id="BNCQ01000007">
    <property type="protein sequence ID" value="GIM00418.1"/>
    <property type="molecule type" value="Genomic_DNA"/>
</dbReference>
<dbReference type="PANTHER" id="PTHR15629:SF2">
    <property type="entry name" value="SH3 DOMAIN-CONTAINING YSC84-LIKE PROTEIN 1"/>
    <property type="match status" value="1"/>
</dbReference>
<comment type="caution">
    <text evidence="2">The sequence shown here is derived from an EMBL/GenBank/DDBJ whole genome shotgun (WGS) entry which is preliminary data.</text>
</comment>
<evidence type="ECO:0000259" key="1">
    <source>
        <dbReference type="Pfam" id="PF04366"/>
    </source>
</evidence>
<feature type="domain" description="Ysc84 actin-binding" evidence="1">
    <location>
        <begin position="85"/>
        <end position="209"/>
    </location>
</feature>
<organism evidence="2 3">
    <name type="scientific">Volvox reticuliferus</name>
    <dbReference type="NCBI Taxonomy" id="1737510"/>
    <lineage>
        <taxon>Eukaryota</taxon>
        <taxon>Viridiplantae</taxon>
        <taxon>Chlorophyta</taxon>
        <taxon>core chlorophytes</taxon>
        <taxon>Chlorophyceae</taxon>
        <taxon>CS clade</taxon>
        <taxon>Chlamydomonadales</taxon>
        <taxon>Volvocaceae</taxon>
        <taxon>Volvox</taxon>
    </lineage>
</organism>
<dbReference type="Pfam" id="PF04366">
    <property type="entry name" value="Ysc84"/>
    <property type="match status" value="1"/>
</dbReference>
<dbReference type="InterPro" id="IPR051702">
    <property type="entry name" value="SH3_domain_YSC84-like"/>
</dbReference>
<dbReference type="AlphaFoldDB" id="A0A8J4G5G6"/>
<sequence length="233" mass="24985">MKPEQYAKEMIHVVNAISDTLQKKNKIKVPINSLGYKGFLLLHSIKGAAVLGFERGHGMAFKVLETLPDGTMKLSPPVLVKTSKIAVGLQLGYNSVYSIMLLPSDEHLETLIRETETIIVKDFEVSGYPGVNSDNVSTFHKSSMSAVNDGLHITPAVISASDSLMICDISLYGGTLSVDHEAMTEAYGKDYCGPVEVLRGKHAVPESLTAQIAQINVGVSKLAALKAVSGGQE</sequence>
<evidence type="ECO:0000313" key="3">
    <source>
        <dbReference type="Proteomes" id="UP000722791"/>
    </source>
</evidence>
<dbReference type="Proteomes" id="UP000722791">
    <property type="component" value="Unassembled WGS sequence"/>
</dbReference>
<dbReference type="InterPro" id="IPR007461">
    <property type="entry name" value="Ysc84_actin-binding"/>
</dbReference>
<evidence type="ECO:0000313" key="2">
    <source>
        <dbReference type="EMBL" id="GIM00418.1"/>
    </source>
</evidence>
<accession>A0A8J4G5G6</accession>